<gene>
    <name evidence="4" type="ORF">DAERI_080016</name>
</gene>
<evidence type="ECO:0000313" key="5">
    <source>
        <dbReference type="Proteomes" id="UP000236569"/>
    </source>
</evidence>
<dbReference type="InterPro" id="IPR038637">
    <property type="entry name" value="NPCBM_sf"/>
</dbReference>
<evidence type="ECO:0000259" key="3">
    <source>
        <dbReference type="SMART" id="SM00776"/>
    </source>
</evidence>
<dbReference type="SUPFAM" id="SSF51126">
    <property type="entry name" value="Pectin lyase-like"/>
    <property type="match status" value="1"/>
</dbReference>
<feature type="signal peptide" evidence="2">
    <location>
        <begin position="1"/>
        <end position="28"/>
    </location>
</feature>
<dbReference type="InterPro" id="IPR013222">
    <property type="entry name" value="Glyco_hyd_98_carb-bd"/>
</dbReference>
<feature type="region of interest" description="Disordered" evidence="1">
    <location>
        <begin position="33"/>
        <end position="65"/>
    </location>
</feature>
<feature type="chain" id="PRO_5014316621" evidence="2">
    <location>
        <begin position="29"/>
        <end position="607"/>
    </location>
</feature>
<dbReference type="SUPFAM" id="SSF49785">
    <property type="entry name" value="Galactose-binding domain-like"/>
    <property type="match status" value="1"/>
</dbReference>
<dbReference type="AlphaFoldDB" id="A0A2I9DZ35"/>
<evidence type="ECO:0000256" key="1">
    <source>
        <dbReference type="SAM" id="MobiDB-lite"/>
    </source>
</evidence>
<comment type="caution">
    <text evidence="4">The sequence shown here is derived from an EMBL/GenBank/DDBJ whole genome shotgun (WGS) entry which is preliminary data.</text>
</comment>
<proteinExistence type="predicted"/>
<dbReference type="InterPro" id="IPR008979">
    <property type="entry name" value="Galactose-bd-like_sf"/>
</dbReference>
<organism evidence="4 5">
    <name type="scientific">Deinococcus aerius</name>
    <dbReference type="NCBI Taxonomy" id="200253"/>
    <lineage>
        <taxon>Bacteria</taxon>
        <taxon>Thermotogati</taxon>
        <taxon>Deinococcota</taxon>
        <taxon>Deinococci</taxon>
        <taxon>Deinococcales</taxon>
        <taxon>Deinococcaceae</taxon>
        <taxon>Deinococcus</taxon>
    </lineage>
</organism>
<feature type="compositionally biased region" description="Polar residues" evidence="1">
    <location>
        <begin position="34"/>
        <end position="65"/>
    </location>
</feature>
<dbReference type="InterPro" id="IPR011050">
    <property type="entry name" value="Pectin_lyase_fold/virulence"/>
</dbReference>
<keyword evidence="2" id="KW-0732">Signal</keyword>
<dbReference type="OrthoDB" id="52297at2"/>
<accession>A0A2I9DZ35</accession>
<reference evidence="5" key="1">
    <citation type="submission" date="2018-01" db="EMBL/GenBank/DDBJ databases">
        <title>Draft Genome Sequence of the Radioresistant Bacterium Deinococcus aerius TR0125, Isolated from the Higher Atmosphere above Japan.</title>
        <authorList>
            <person name="Satoh K."/>
            <person name="Arai H."/>
            <person name="Sanzen T."/>
            <person name="Kawaguchi Y."/>
            <person name="Hayashi H."/>
            <person name="Yokobori S."/>
            <person name="Yamagishi A."/>
            <person name="Oono Y."/>
            <person name="Narumi I."/>
        </authorList>
    </citation>
    <scope>NUCLEOTIDE SEQUENCE [LARGE SCALE GENOMIC DNA]</scope>
    <source>
        <strain evidence="5">TR0125</strain>
    </source>
</reference>
<sequence>MSNNKMQLPTSRTALFSLGVLGLTLALAACGSTPPAQTQASQDSTPTYTYDGTDHSWSSSGGPSLQPLTITAGDNGLSYESWITATNGWGPIERDRSNGEKNAGDGRTLTIGGVTFDKGFGAHSNSSMSFKLNGQCSTFTASVGVDDESGNKGSVVFQVYGDGTKLYDSGVMRGTDGAKALSVSVSGKNELRLVVTDAGDGISYDHADWVNTTLRGCTSGTSSSPAPAPAPAPSDNIQYSGRLIITKGGTYSGNWESTENRAAVIIQTDEPVIIENSNIRSRGNLISGFGNRVTIRNVRGYALNPNVAGKTTGKAVNAEEVRSLTVENSYFENTTGIYIRSFYGDPARGDGIRILRNQFRNINGLKSDGAGGYTKEAAVVQAVLFNAVRRAPGVEVAWNEIINEPGKSRTEETINLNGSSGTPASPMKIHDNYIQGAYPVDPATTTSYPGGGILLGDGKVSNPLDNGYAWAYNNQIVGTTNHGLAIVGGVGNQIFNNRAVSSGRMPDGTRLPSVNVGVYVWDMYGAGSLSVPTFANNVMRDNVIGWTKVNSNGTTTNNPTWFPNCGLNGTVCSNNQSLGTVTLDMERAEWTRWQDKLASAGIKVGPR</sequence>
<keyword evidence="4" id="KW-0378">Hydrolase</keyword>
<evidence type="ECO:0000313" key="4">
    <source>
        <dbReference type="EMBL" id="GBF06225.1"/>
    </source>
</evidence>
<evidence type="ECO:0000256" key="2">
    <source>
        <dbReference type="SAM" id="SignalP"/>
    </source>
</evidence>
<dbReference type="SMART" id="SM00710">
    <property type="entry name" value="PbH1"/>
    <property type="match status" value="5"/>
</dbReference>
<name>A0A2I9DZ35_9DEIO</name>
<protein>
    <submittedName>
        <fullName evidence="4">Glycosyl hydrolase family protein</fullName>
    </submittedName>
</protein>
<keyword evidence="5" id="KW-1185">Reference proteome</keyword>
<dbReference type="Gene3D" id="2.60.120.1060">
    <property type="entry name" value="NPCBM/NEW2 domain"/>
    <property type="match status" value="1"/>
</dbReference>
<dbReference type="GO" id="GO:0016787">
    <property type="term" value="F:hydrolase activity"/>
    <property type="evidence" value="ECO:0007669"/>
    <property type="project" value="UniProtKB-KW"/>
</dbReference>
<dbReference type="Pfam" id="PF08305">
    <property type="entry name" value="NPCBM"/>
    <property type="match status" value="1"/>
</dbReference>
<dbReference type="InterPro" id="IPR006626">
    <property type="entry name" value="PbH1"/>
</dbReference>
<dbReference type="EMBL" id="BFAG01000008">
    <property type="protein sequence ID" value="GBF06225.1"/>
    <property type="molecule type" value="Genomic_DNA"/>
</dbReference>
<dbReference type="Proteomes" id="UP000236569">
    <property type="component" value="Unassembled WGS sequence"/>
</dbReference>
<feature type="domain" description="Glycosyl hydrolase family 98 putative carbohydrate-binding module" evidence="3">
    <location>
        <begin position="71"/>
        <end position="216"/>
    </location>
</feature>
<dbReference type="PROSITE" id="PS51257">
    <property type="entry name" value="PROKAR_LIPOPROTEIN"/>
    <property type="match status" value="1"/>
</dbReference>
<dbReference type="SMART" id="SM00776">
    <property type="entry name" value="NPCBM"/>
    <property type="match status" value="1"/>
</dbReference>
<dbReference type="RefSeq" id="WP_103129616.1">
    <property type="nucleotide sequence ID" value="NZ_BFAG01000008.1"/>
</dbReference>